<gene>
    <name evidence="1" type="ORF">Fot_22761</name>
</gene>
<dbReference type="AlphaFoldDB" id="A0ABD1UYM4"/>
<protein>
    <submittedName>
        <fullName evidence="1">Uncharacterized protein</fullName>
    </submittedName>
</protein>
<keyword evidence="2" id="KW-1185">Reference proteome</keyword>
<reference evidence="2" key="1">
    <citation type="submission" date="2024-07" db="EMBL/GenBank/DDBJ databases">
        <title>Two chromosome-level genome assemblies of Korean endemic species Abeliophyllum distichum and Forsythia ovata (Oleaceae).</title>
        <authorList>
            <person name="Jang H."/>
        </authorList>
    </citation>
    <scope>NUCLEOTIDE SEQUENCE [LARGE SCALE GENOMIC DNA]</scope>
</reference>
<sequence>MASVPEIVVLQVSKAMVSISSTVMLVPGIIAGVPSVPLPTGPLSLLENFRQSDKRKTVVDGEGEMATTRRGMLDYGDSRRAMGAERLLLGGLKTKFSTIEERPEPLLLLLTGPSISILGLVKTNWTQPF</sequence>
<comment type="caution">
    <text evidence="1">The sequence shown here is derived from an EMBL/GenBank/DDBJ whole genome shotgun (WGS) entry which is preliminary data.</text>
</comment>
<dbReference type="EMBL" id="JBFOLJ010000006">
    <property type="protein sequence ID" value="KAL2530160.1"/>
    <property type="molecule type" value="Genomic_DNA"/>
</dbReference>
<dbReference type="Proteomes" id="UP001604277">
    <property type="component" value="Unassembled WGS sequence"/>
</dbReference>
<evidence type="ECO:0000313" key="2">
    <source>
        <dbReference type="Proteomes" id="UP001604277"/>
    </source>
</evidence>
<accession>A0ABD1UYM4</accession>
<proteinExistence type="predicted"/>
<name>A0ABD1UYM4_9LAMI</name>
<organism evidence="1 2">
    <name type="scientific">Forsythia ovata</name>
    <dbReference type="NCBI Taxonomy" id="205694"/>
    <lineage>
        <taxon>Eukaryota</taxon>
        <taxon>Viridiplantae</taxon>
        <taxon>Streptophyta</taxon>
        <taxon>Embryophyta</taxon>
        <taxon>Tracheophyta</taxon>
        <taxon>Spermatophyta</taxon>
        <taxon>Magnoliopsida</taxon>
        <taxon>eudicotyledons</taxon>
        <taxon>Gunneridae</taxon>
        <taxon>Pentapetalae</taxon>
        <taxon>asterids</taxon>
        <taxon>lamiids</taxon>
        <taxon>Lamiales</taxon>
        <taxon>Oleaceae</taxon>
        <taxon>Forsythieae</taxon>
        <taxon>Forsythia</taxon>
    </lineage>
</organism>
<evidence type="ECO:0000313" key="1">
    <source>
        <dbReference type="EMBL" id="KAL2530160.1"/>
    </source>
</evidence>